<dbReference type="VEuPathDB" id="FungiDB:TREMEDRAFT_73651"/>
<feature type="compositionally biased region" description="Polar residues" evidence="1">
    <location>
        <begin position="291"/>
        <end position="302"/>
    </location>
</feature>
<dbReference type="Proteomes" id="UP000289152">
    <property type="component" value="Unassembled WGS sequence"/>
</dbReference>
<name>A0A4Q1BUC2_TREME</name>
<reference evidence="3 4" key="1">
    <citation type="submission" date="2016-06" db="EMBL/GenBank/DDBJ databases">
        <title>Evolution of pathogenesis and genome organization in the Tremellales.</title>
        <authorList>
            <person name="Cuomo C."/>
            <person name="Litvintseva A."/>
            <person name="Heitman J."/>
            <person name="Chen Y."/>
            <person name="Sun S."/>
            <person name="Springer D."/>
            <person name="Dromer F."/>
            <person name="Young S."/>
            <person name="Zeng Q."/>
            <person name="Chapman S."/>
            <person name="Gujja S."/>
            <person name="Saif S."/>
            <person name="Birren B."/>
        </authorList>
    </citation>
    <scope>NUCLEOTIDE SEQUENCE [LARGE SCALE GENOMIC DNA]</scope>
    <source>
        <strain evidence="3 4">ATCC 28783</strain>
    </source>
</reference>
<evidence type="ECO:0000256" key="2">
    <source>
        <dbReference type="SAM" id="Phobius"/>
    </source>
</evidence>
<gene>
    <name evidence="3" type="ORF">M231_00934</name>
</gene>
<evidence type="ECO:0000313" key="3">
    <source>
        <dbReference type="EMBL" id="RXK41699.1"/>
    </source>
</evidence>
<dbReference type="AlphaFoldDB" id="A0A4Q1BUC2"/>
<keyword evidence="4" id="KW-1185">Reference proteome</keyword>
<keyword evidence="2" id="KW-0472">Membrane</keyword>
<keyword evidence="2" id="KW-1133">Transmembrane helix</keyword>
<feature type="region of interest" description="Disordered" evidence="1">
    <location>
        <begin position="277"/>
        <end position="354"/>
    </location>
</feature>
<dbReference type="STRING" id="5217.A0A4Q1BUC2"/>
<dbReference type="EMBL" id="SDIL01000006">
    <property type="protein sequence ID" value="RXK41699.1"/>
    <property type="molecule type" value="Genomic_DNA"/>
</dbReference>
<feature type="region of interest" description="Disordered" evidence="1">
    <location>
        <begin position="1"/>
        <end position="26"/>
    </location>
</feature>
<keyword evidence="2" id="KW-0812">Transmembrane</keyword>
<sequence length="385" mass="42276">MRFSSFSKSQTSTITPDIANDSPPTGPPPRYAAVVTKVYPYSLRPVMFFTSFLGFIWALAMGIISIRDRGSENETSKEKIFDLVLAILYLVVAAVEVFGMVVASLQKISLARILLVAAPLGIIVAFADQLLQVILHFTLKNDIISQCVANTQGETLTDGFDGTEIISADEATSLCHDAWSHGIWTVIVWLIFTTVLSLFFGSVAIAYYRQLLDPSSVRTRTRPNVPQAFPLQSGPYYPPPNGQQPWMVPPYPGPPAGRPSQFEKSDYHPEAEWAQGETVGFAPPPGPPPARNTNPFDTSNPFENEESISRSRVVPNREEDEAWERARSEGVTAHLTGHAPAPLTTREESSGYVIGNREEDEAWERAREEGLTAHLTGKRGGEGSV</sequence>
<organism evidence="3 4">
    <name type="scientific">Tremella mesenterica</name>
    <name type="common">Jelly fungus</name>
    <dbReference type="NCBI Taxonomy" id="5217"/>
    <lineage>
        <taxon>Eukaryota</taxon>
        <taxon>Fungi</taxon>
        <taxon>Dikarya</taxon>
        <taxon>Basidiomycota</taxon>
        <taxon>Agaricomycotina</taxon>
        <taxon>Tremellomycetes</taxon>
        <taxon>Tremellales</taxon>
        <taxon>Tremellaceae</taxon>
        <taxon>Tremella</taxon>
    </lineage>
</organism>
<comment type="caution">
    <text evidence="3">The sequence shown here is derived from an EMBL/GenBank/DDBJ whole genome shotgun (WGS) entry which is preliminary data.</text>
</comment>
<feature type="transmembrane region" description="Helical" evidence="2">
    <location>
        <begin position="86"/>
        <end position="106"/>
    </location>
</feature>
<feature type="transmembrane region" description="Helical" evidence="2">
    <location>
        <begin position="46"/>
        <end position="66"/>
    </location>
</feature>
<dbReference type="InParanoid" id="A0A4Q1BUC2"/>
<protein>
    <submittedName>
        <fullName evidence="3">Uncharacterized protein</fullName>
    </submittedName>
</protein>
<dbReference type="OrthoDB" id="3352285at2759"/>
<feature type="transmembrane region" description="Helical" evidence="2">
    <location>
        <begin position="113"/>
        <end position="135"/>
    </location>
</feature>
<evidence type="ECO:0000256" key="1">
    <source>
        <dbReference type="SAM" id="MobiDB-lite"/>
    </source>
</evidence>
<feature type="compositionally biased region" description="Polar residues" evidence="1">
    <location>
        <begin position="1"/>
        <end position="15"/>
    </location>
</feature>
<proteinExistence type="predicted"/>
<feature type="transmembrane region" description="Helical" evidence="2">
    <location>
        <begin position="186"/>
        <end position="208"/>
    </location>
</feature>
<accession>A0A4Q1BUC2</accession>
<evidence type="ECO:0000313" key="4">
    <source>
        <dbReference type="Proteomes" id="UP000289152"/>
    </source>
</evidence>